<sequence>DPKPFVWTATAERIFEKIEKFCGKLT</sequence>
<evidence type="ECO:0000313" key="1">
    <source>
        <dbReference type="EMBL" id="MBB5033341.1"/>
    </source>
</evidence>
<dbReference type="Proteomes" id="UP000590740">
    <property type="component" value="Unassembled WGS sequence"/>
</dbReference>
<dbReference type="EMBL" id="JACHIG010000006">
    <property type="protein sequence ID" value="MBB5033341.1"/>
    <property type="molecule type" value="Genomic_DNA"/>
</dbReference>
<reference evidence="1 2" key="1">
    <citation type="submission" date="2020-08" db="EMBL/GenBank/DDBJ databases">
        <title>Genomic Encyclopedia of Type Strains, Phase IV (KMG-IV): sequencing the most valuable type-strain genomes for metagenomic binning, comparative biology and taxonomic classification.</title>
        <authorList>
            <person name="Goeker M."/>
        </authorList>
    </citation>
    <scope>NUCLEOTIDE SEQUENCE [LARGE SCALE GENOMIC DNA]</scope>
    <source>
        <strain evidence="1 2">DSM 12252</strain>
    </source>
</reference>
<dbReference type="AlphaFoldDB" id="A0A7W7YBX4"/>
<feature type="non-terminal residue" evidence="1">
    <location>
        <position position="1"/>
    </location>
</feature>
<evidence type="ECO:0008006" key="3">
    <source>
        <dbReference type="Google" id="ProtNLM"/>
    </source>
</evidence>
<comment type="caution">
    <text evidence="1">The sequence shown here is derived from an EMBL/GenBank/DDBJ whole genome shotgun (WGS) entry which is preliminary data.</text>
</comment>
<evidence type="ECO:0000313" key="2">
    <source>
        <dbReference type="Proteomes" id="UP000590740"/>
    </source>
</evidence>
<name>A0A7W7YBX4_9BACT</name>
<accession>A0A7W7YBX4</accession>
<protein>
    <recommendedName>
        <fullName evidence="3">IS630 family transposase</fullName>
    </recommendedName>
</protein>
<gene>
    <name evidence="1" type="ORF">HNQ65_002929</name>
</gene>
<organism evidence="1 2">
    <name type="scientific">Prosthecobacter vanneervenii</name>
    <dbReference type="NCBI Taxonomy" id="48466"/>
    <lineage>
        <taxon>Bacteria</taxon>
        <taxon>Pseudomonadati</taxon>
        <taxon>Verrucomicrobiota</taxon>
        <taxon>Verrucomicrobiia</taxon>
        <taxon>Verrucomicrobiales</taxon>
        <taxon>Verrucomicrobiaceae</taxon>
        <taxon>Prosthecobacter</taxon>
    </lineage>
</organism>
<keyword evidence="2" id="KW-1185">Reference proteome</keyword>
<proteinExistence type="predicted"/>